<dbReference type="AlphaFoldDB" id="U2QLL6"/>
<dbReference type="EMBL" id="ACVN02000005">
    <property type="protein sequence ID" value="ERK63780.1"/>
    <property type="molecule type" value="Genomic_DNA"/>
</dbReference>
<accession>U2QLL6</accession>
<sequence length="102" mass="10015">MPSGAGAVLPPAEPGHGGILGRTDGPRPDPRDREEGIGGSPGGSSVPCGRAVPSTGAPGPALTTKWPPAPARAVRATGAAAGSRGSPRRSPGPSDGRRRLVR</sequence>
<protein>
    <submittedName>
        <fullName evidence="2">Uncharacterized protein</fullName>
    </submittedName>
</protein>
<feature type="compositionally biased region" description="Basic and acidic residues" evidence="1">
    <location>
        <begin position="24"/>
        <end position="36"/>
    </location>
</feature>
<reference evidence="2" key="1">
    <citation type="submission" date="2013-08" db="EMBL/GenBank/DDBJ databases">
        <authorList>
            <person name="Durkin A.S."/>
            <person name="Haft D.R."/>
            <person name="McCorrison J."/>
            <person name="Torralba M."/>
            <person name="Gillis M."/>
            <person name="Haft D.H."/>
            <person name="Methe B."/>
            <person name="Sutton G."/>
            <person name="Nelson K.E."/>
        </authorList>
    </citation>
    <scope>NUCLEOTIDE SEQUENCE [LARGE SCALE GENOMIC DNA]</scope>
    <source>
        <strain evidence="2">F0233</strain>
    </source>
</reference>
<gene>
    <name evidence="2" type="ORF">HMPREF0682_1132</name>
</gene>
<comment type="caution">
    <text evidence="2">The sequence shown here is derived from an EMBL/GenBank/DDBJ whole genome shotgun (WGS) entry which is preliminary data.</text>
</comment>
<proteinExistence type="predicted"/>
<evidence type="ECO:0000313" key="3">
    <source>
        <dbReference type="Proteomes" id="UP000017052"/>
    </source>
</evidence>
<feature type="region of interest" description="Disordered" evidence="1">
    <location>
        <begin position="1"/>
        <end position="102"/>
    </location>
</feature>
<name>U2QLL6_9ACTN</name>
<feature type="compositionally biased region" description="Low complexity" evidence="1">
    <location>
        <begin position="71"/>
        <end position="94"/>
    </location>
</feature>
<dbReference type="Proteomes" id="UP000017052">
    <property type="component" value="Unassembled WGS sequence"/>
</dbReference>
<evidence type="ECO:0000256" key="1">
    <source>
        <dbReference type="SAM" id="MobiDB-lite"/>
    </source>
</evidence>
<keyword evidence="3" id="KW-1185">Reference proteome</keyword>
<evidence type="ECO:0000313" key="2">
    <source>
        <dbReference type="EMBL" id="ERK63780.1"/>
    </source>
</evidence>
<organism evidence="2 3">
    <name type="scientific">Propionibacterium acidifaciens F0233</name>
    <dbReference type="NCBI Taxonomy" id="553198"/>
    <lineage>
        <taxon>Bacteria</taxon>
        <taxon>Bacillati</taxon>
        <taxon>Actinomycetota</taxon>
        <taxon>Actinomycetes</taxon>
        <taxon>Propionibacteriales</taxon>
        <taxon>Propionibacteriaceae</taxon>
        <taxon>Propionibacterium</taxon>
    </lineage>
</organism>